<dbReference type="EMBL" id="CTRP01000002">
    <property type="protein sequence ID" value="CQR70117.1"/>
    <property type="molecule type" value="Genomic_DNA"/>
</dbReference>
<gene>
    <name evidence="1" type="ORF">SpAn4DRAFT_4629</name>
</gene>
<dbReference type="AlphaFoldDB" id="A0A0U1KRT1"/>
<sequence>MTLRLVYIIYPGKPCAAIFTTALSKTIKIAINYGNRI</sequence>
<protein>
    <submittedName>
        <fullName evidence="1">Uncharacterized protein</fullName>
    </submittedName>
</protein>
<organism evidence="1 2">
    <name type="scientific">Sporomusa ovata</name>
    <dbReference type="NCBI Taxonomy" id="2378"/>
    <lineage>
        <taxon>Bacteria</taxon>
        <taxon>Bacillati</taxon>
        <taxon>Bacillota</taxon>
        <taxon>Negativicutes</taxon>
        <taxon>Selenomonadales</taxon>
        <taxon>Sporomusaceae</taxon>
        <taxon>Sporomusa</taxon>
    </lineage>
</organism>
<evidence type="ECO:0000313" key="1">
    <source>
        <dbReference type="EMBL" id="CQR70117.1"/>
    </source>
</evidence>
<proteinExistence type="predicted"/>
<name>A0A0U1KRT1_9FIRM</name>
<accession>A0A0U1KRT1</accession>
<reference evidence="2" key="1">
    <citation type="submission" date="2015-03" db="EMBL/GenBank/DDBJ databases">
        <authorList>
            <person name="Nijsse Bart"/>
        </authorList>
    </citation>
    <scope>NUCLEOTIDE SEQUENCE [LARGE SCALE GENOMIC DNA]</scope>
</reference>
<dbReference type="Proteomes" id="UP000049855">
    <property type="component" value="Unassembled WGS sequence"/>
</dbReference>
<keyword evidence="2" id="KW-1185">Reference proteome</keyword>
<evidence type="ECO:0000313" key="2">
    <source>
        <dbReference type="Proteomes" id="UP000049855"/>
    </source>
</evidence>